<comment type="similarity">
    <text evidence="2 6">Belongs to the drug/metabolite transporter (DMT) superfamily. Plant drug/metabolite exporter (P-DME) (TC 2.A.7.4) family.</text>
</comment>
<dbReference type="PANTHER" id="PTHR31218">
    <property type="entry name" value="WAT1-RELATED PROTEIN"/>
    <property type="match status" value="1"/>
</dbReference>
<keyword evidence="9" id="KW-1185">Reference proteome</keyword>
<keyword evidence="3 6" id="KW-0812">Transmembrane</keyword>
<dbReference type="InterPro" id="IPR037185">
    <property type="entry name" value="EmrE-like"/>
</dbReference>
<organism evidence="8 9">
    <name type="scientific">Liquidambar formosana</name>
    <name type="common">Formosan gum</name>
    <dbReference type="NCBI Taxonomy" id="63359"/>
    <lineage>
        <taxon>Eukaryota</taxon>
        <taxon>Viridiplantae</taxon>
        <taxon>Streptophyta</taxon>
        <taxon>Embryophyta</taxon>
        <taxon>Tracheophyta</taxon>
        <taxon>Spermatophyta</taxon>
        <taxon>Magnoliopsida</taxon>
        <taxon>eudicotyledons</taxon>
        <taxon>Gunneridae</taxon>
        <taxon>Pentapetalae</taxon>
        <taxon>Saxifragales</taxon>
        <taxon>Altingiaceae</taxon>
        <taxon>Liquidambar</taxon>
    </lineage>
</organism>
<proteinExistence type="inferred from homology"/>
<dbReference type="SUPFAM" id="SSF103481">
    <property type="entry name" value="Multidrug resistance efflux transporter EmrE"/>
    <property type="match status" value="1"/>
</dbReference>
<protein>
    <recommendedName>
        <fullName evidence="6">WAT1-related protein</fullName>
    </recommendedName>
</protein>
<keyword evidence="5 6" id="KW-0472">Membrane</keyword>
<dbReference type="GO" id="GO:0022857">
    <property type="term" value="F:transmembrane transporter activity"/>
    <property type="evidence" value="ECO:0007669"/>
    <property type="project" value="InterPro"/>
</dbReference>
<dbReference type="GO" id="GO:0016020">
    <property type="term" value="C:membrane"/>
    <property type="evidence" value="ECO:0007669"/>
    <property type="project" value="UniProtKB-SubCell"/>
</dbReference>
<sequence>MVAVKREVLEDFALIGGLVGVQCVYAGNSVLLSYLMSIGITPLSLVMFSAFATFLVLSPFSIYFERSKWPKKFTLRLIIQLILISFAGVTLFQSLFMKGIELTSPAIATAMPNLAPGLIFLIAWTFRLERVKLSCLYSKVKIAGTLLCVVGALMMSVFNSASAKQADQLLTPPSEGVFDKEKILGCIYLLAAVIVLSSNVVLQAVTLGDFPAPISMCAITSLIGVVITAFVQLIQEHKLIMSWPLVSIRDIVGYSLLFLTVVISVITLGDSISLGSLAGMCILFTGLYLVLWAKGKEGLMIVEDSFESEFDPEKPLLS</sequence>
<evidence type="ECO:0000313" key="8">
    <source>
        <dbReference type="EMBL" id="KAK9275908.1"/>
    </source>
</evidence>
<evidence type="ECO:0000256" key="6">
    <source>
        <dbReference type="RuleBase" id="RU363077"/>
    </source>
</evidence>
<dbReference type="Proteomes" id="UP001415857">
    <property type="component" value="Unassembled WGS sequence"/>
</dbReference>
<evidence type="ECO:0000256" key="1">
    <source>
        <dbReference type="ARBA" id="ARBA00004141"/>
    </source>
</evidence>
<evidence type="ECO:0000256" key="2">
    <source>
        <dbReference type="ARBA" id="ARBA00007635"/>
    </source>
</evidence>
<dbReference type="InterPro" id="IPR030184">
    <property type="entry name" value="WAT1-related"/>
</dbReference>
<feature type="transmembrane region" description="Helical" evidence="6">
    <location>
        <begin position="102"/>
        <end position="124"/>
    </location>
</feature>
<feature type="transmembrane region" description="Helical" evidence="6">
    <location>
        <begin position="75"/>
        <end position="96"/>
    </location>
</feature>
<evidence type="ECO:0000256" key="5">
    <source>
        <dbReference type="ARBA" id="ARBA00023136"/>
    </source>
</evidence>
<feature type="transmembrane region" description="Helical" evidence="6">
    <location>
        <begin position="246"/>
        <end position="266"/>
    </location>
</feature>
<evidence type="ECO:0000256" key="4">
    <source>
        <dbReference type="ARBA" id="ARBA00022989"/>
    </source>
</evidence>
<evidence type="ECO:0000313" key="9">
    <source>
        <dbReference type="Proteomes" id="UP001415857"/>
    </source>
</evidence>
<feature type="transmembrane region" description="Helical" evidence="6">
    <location>
        <begin position="183"/>
        <end position="206"/>
    </location>
</feature>
<feature type="transmembrane region" description="Helical" evidence="6">
    <location>
        <begin position="212"/>
        <end position="234"/>
    </location>
</feature>
<dbReference type="AlphaFoldDB" id="A0AAP0RFQ0"/>
<comment type="caution">
    <text evidence="8">The sequence shown here is derived from an EMBL/GenBank/DDBJ whole genome shotgun (WGS) entry which is preliminary data.</text>
</comment>
<keyword evidence="4 6" id="KW-1133">Transmembrane helix</keyword>
<feature type="domain" description="EamA" evidence="7">
    <location>
        <begin position="24"/>
        <end position="156"/>
    </location>
</feature>
<dbReference type="InterPro" id="IPR000620">
    <property type="entry name" value="EamA_dom"/>
</dbReference>
<comment type="subcellular location">
    <subcellularLocation>
        <location evidence="1 6">Membrane</location>
        <topology evidence="1 6">Multi-pass membrane protein</topology>
    </subcellularLocation>
</comment>
<name>A0AAP0RFQ0_LIQFO</name>
<feature type="transmembrane region" description="Helical" evidence="6">
    <location>
        <begin position="12"/>
        <end position="36"/>
    </location>
</feature>
<gene>
    <name evidence="8" type="ORF">L1049_023182</name>
</gene>
<evidence type="ECO:0000256" key="3">
    <source>
        <dbReference type="ARBA" id="ARBA00022692"/>
    </source>
</evidence>
<feature type="transmembrane region" description="Helical" evidence="6">
    <location>
        <begin position="42"/>
        <end position="63"/>
    </location>
</feature>
<dbReference type="Pfam" id="PF00892">
    <property type="entry name" value="EamA"/>
    <property type="match status" value="1"/>
</dbReference>
<evidence type="ECO:0000259" key="7">
    <source>
        <dbReference type="Pfam" id="PF00892"/>
    </source>
</evidence>
<dbReference type="EMBL" id="JBBPBK010000011">
    <property type="protein sequence ID" value="KAK9275908.1"/>
    <property type="molecule type" value="Genomic_DNA"/>
</dbReference>
<reference evidence="8 9" key="1">
    <citation type="journal article" date="2024" name="Plant J.">
        <title>Genome sequences and population genomics reveal climatic adaptation and genomic divergence between two closely related sweetgum species.</title>
        <authorList>
            <person name="Xu W.Q."/>
            <person name="Ren C.Q."/>
            <person name="Zhang X.Y."/>
            <person name="Comes H.P."/>
            <person name="Liu X.H."/>
            <person name="Li Y.G."/>
            <person name="Kettle C.J."/>
            <person name="Jalonen R."/>
            <person name="Gaisberger H."/>
            <person name="Ma Y.Z."/>
            <person name="Qiu Y.X."/>
        </authorList>
    </citation>
    <scope>NUCLEOTIDE SEQUENCE [LARGE SCALE GENOMIC DNA]</scope>
    <source>
        <strain evidence="8">Hangzhou</strain>
    </source>
</reference>
<accession>A0AAP0RFQ0</accession>
<feature type="transmembrane region" description="Helical" evidence="6">
    <location>
        <begin position="272"/>
        <end position="291"/>
    </location>
</feature>